<reference evidence="3" key="1">
    <citation type="journal article" date="2019" name="Int. J. Syst. Evol. Microbiol.">
        <title>The Global Catalogue of Microorganisms (GCM) 10K type strain sequencing project: providing services to taxonomists for standard genome sequencing and annotation.</title>
        <authorList>
            <consortium name="The Broad Institute Genomics Platform"/>
            <consortium name="The Broad Institute Genome Sequencing Center for Infectious Disease"/>
            <person name="Wu L."/>
            <person name="Ma J."/>
        </authorList>
    </citation>
    <scope>NUCLEOTIDE SEQUENCE [LARGE SCALE GENOMIC DNA]</scope>
    <source>
        <strain evidence="3">JCM 17214</strain>
    </source>
</reference>
<feature type="transmembrane region" description="Helical" evidence="1">
    <location>
        <begin position="264"/>
        <end position="283"/>
    </location>
</feature>
<sequence length="358" mass="38932">MATADRLPGIVLRWRQLLLVYLLSVGVLAGSAYTMYVHYDFSHSLDTRSYLSVARGEFRGVSITRRYRVVVPAVAAAVAWPLERVYARIWPQRATTDWPLRLAFYVVNTLILAAAGLFVFRSCLLYGASPGAAALAVVAVLCSRWAVYIAGLPLVDSLYVLVFALAFYGACSNSAWALAACILLGPQAKESFVFLVPWLLVFGQRALPWPRQLAVLAVSGAVAYGLRHWIDAQAGAAPLESVNNALDHLHNLAYSLRRLFSVKGAGEIFSIFGFFWLVLLAGWRGHRATGAEPPRLGWAGVALGAVVLIHMLLSGDLGRMGYLAAPVFAVAFAQRLTFHPFFGWLRPGAAEARPEAGA</sequence>
<feature type="transmembrane region" description="Helical" evidence="1">
    <location>
        <begin position="158"/>
        <end position="184"/>
    </location>
</feature>
<feature type="transmembrane region" description="Helical" evidence="1">
    <location>
        <begin position="320"/>
        <end position="338"/>
    </location>
</feature>
<protein>
    <recommendedName>
        <fullName evidence="4">DUF2029 domain-containing protein</fullName>
    </recommendedName>
</protein>
<feature type="transmembrane region" description="Helical" evidence="1">
    <location>
        <begin position="102"/>
        <end position="120"/>
    </location>
</feature>
<evidence type="ECO:0000256" key="1">
    <source>
        <dbReference type="SAM" id="Phobius"/>
    </source>
</evidence>
<keyword evidence="1" id="KW-1133">Transmembrane helix</keyword>
<gene>
    <name evidence="2" type="ORF">GCM10022406_18710</name>
</gene>
<evidence type="ECO:0000313" key="2">
    <source>
        <dbReference type="EMBL" id="GAA3934471.1"/>
    </source>
</evidence>
<organism evidence="2 3">
    <name type="scientific">Hymenobacter algoricola</name>
    <dbReference type="NCBI Taxonomy" id="486267"/>
    <lineage>
        <taxon>Bacteria</taxon>
        <taxon>Pseudomonadati</taxon>
        <taxon>Bacteroidota</taxon>
        <taxon>Cytophagia</taxon>
        <taxon>Cytophagales</taxon>
        <taxon>Hymenobacteraceae</taxon>
        <taxon>Hymenobacter</taxon>
    </lineage>
</organism>
<name>A0ABP7N187_9BACT</name>
<keyword evidence="1" id="KW-0472">Membrane</keyword>
<dbReference type="EMBL" id="BAABDH010000035">
    <property type="protein sequence ID" value="GAA3934471.1"/>
    <property type="molecule type" value="Genomic_DNA"/>
</dbReference>
<evidence type="ECO:0008006" key="4">
    <source>
        <dbReference type="Google" id="ProtNLM"/>
    </source>
</evidence>
<accession>A0ABP7N187</accession>
<feature type="transmembrane region" description="Helical" evidence="1">
    <location>
        <begin position="132"/>
        <end position="152"/>
    </location>
</feature>
<proteinExistence type="predicted"/>
<keyword evidence="1" id="KW-0812">Transmembrane</keyword>
<evidence type="ECO:0000313" key="3">
    <source>
        <dbReference type="Proteomes" id="UP001499909"/>
    </source>
</evidence>
<feature type="transmembrane region" description="Helical" evidence="1">
    <location>
        <begin position="295"/>
        <end position="313"/>
    </location>
</feature>
<dbReference type="Proteomes" id="UP001499909">
    <property type="component" value="Unassembled WGS sequence"/>
</dbReference>
<dbReference type="RefSeq" id="WP_345112850.1">
    <property type="nucleotide sequence ID" value="NZ_BAABDH010000035.1"/>
</dbReference>
<keyword evidence="3" id="KW-1185">Reference proteome</keyword>
<comment type="caution">
    <text evidence="2">The sequence shown here is derived from an EMBL/GenBank/DDBJ whole genome shotgun (WGS) entry which is preliminary data.</text>
</comment>
<feature type="transmembrane region" description="Helical" evidence="1">
    <location>
        <begin position="18"/>
        <end position="39"/>
    </location>
</feature>